<comment type="caution">
    <text evidence="2">The sequence shown here is derived from an EMBL/GenBank/DDBJ whole genome shotgun (WGS) entry which is preliminary data.</text>
</comment>
<dbReference type="EMBL" id="JAWZYT010000073">
    <property type="protein sequence ID" value="KAK4328486.1"/>
    <property type="molecule type" value="Genomic_DNA"/>
</dbReference>
<feature type="region of interest" description="Disordered" evidence="1">
    <location>
        <begin position="1"/>
        <end position="20"/>
    </location>
</feature>
<feature type="compositionally biased region" description="Polar residues" evidence="1">
    <location>
        <begin position="75"/>
        <end position="87"/>
    </location>
</feature>
<proteinExistence type="predicted"/>
<reference evidence="2" key="1">
    <citation type="submission" date="2023-11" db="EMBL/GenBank/DDBJ databases">
        <title>Genome assemblies of two species of porcelain crab, Petrolisthes cinctipes and Petrolisthes manimaculis (Anomura: Porcellanidae).</title>
        <authorList>
            <person name="Angst P."/>
        </authorList>
    </citation>
    <scope>NUCLEOTIDE SEQUENCE</scope>
    <source>
        <strain evidence="2">PB745_02</strain>
        <tissue evidence="2">Gill</tissue>
    </source>
</reference>
<name>A0AAE1QKN9_9EUCA</name>
<evidence type="ECO:0000256" key="1">
    <source>
        <dbReference type="SAM" id="MobiDB-lite"/>
    </source>
</evidence>
<sequence>MVETAAGNGGEGGHGGAAATRHPAGPVSAYIVQKYQIITVCENHSYDSSLSGGVSESGEGNTKHRRASTPAGINRTHQTRAGNTTPGGTPVRPATSQGYQHLPLKTAFISTHFNIGSVYLWALGITHILTFPYESLVGVDMV</sequence>
<keyword evidence="3" id="KW-1185">Reference proteome</keyword>
<feature type="compositionally biased region" description="Low complexity" evidence="1">
    <location>
        <begin position="50"/>
        <end position="60"/>
    </location>
</feature>
<accession>A0AAE1QKN9</accession>
<organism evidence="2 3">
    <name type="scientific">Petrolisthes manimaculis</name>
    <dbReference type="NCBI Taxonomy" id="1843537"/>
    <lineage>
        <taxon>Eukaryota</taxon>
        <taxon>Metazoa</taxon>
        <taxon>Ecdysozoa</taxon>
        <taxon>Arthropoda</taxon>
        <taxon>Crustacea</taxon>
        <taxon>Multicrustacea</taxon>
        <taxon>Malacostraca</taxon>
        <taxon>Eumalacostraca</taxon>
        <taxon>Eucarida</taxon>
        <taxon>Decapoda</taxon>
        <taxon>Pleocyemata</taxon>
        <taxon>Anomura</taxon>
        <taxon>Galatheoidea</taxon>
        <taxon>Porcellanidae</taxon>
        <taxon>Petrolisthes</taxon>
    </lineage>
</organism>
<evidence type="ECO:0000313" key="2">
    <source>
        <dbReference type="EMBL" id="KAK4328486.1"/>
    </source>
</evidence>
<dbReference type="AlphaFoldDB" id="A0AAE1QKN9"/>
<feature type="region of interest" description="Disordered" evidence="1">
    <location>
        <begin position="50"/>
        <end position="89"/>
    </location>
</feature>
<protein>
    <submittedName>
        <fullName evidence="2">Uncharacterized protein</fullName>
    </submittedName>
</protein>
<dbReference type="Proteomes" id="UP001292094">
    <property type="component" value="Unassembled WGS sequence"/>
</dbReference>
<feature type="compositionally biased region" description="Gly residues" evidence="1">
    <location>
        <begin position="7"/>
        <end position="16"/>
    </location>
</feature>
<gene>
    <name evidence="2" type="ORF">Pmani_001086</name>
</gene>
<evidence type="ECO:0000313" key="3">
    <source>
        <dbReference type="Proteomes" id="UP001292094"/>
    </source>
</evidence>